<feature type="compositionally biased region" description="Basic and acidic residues" evidence="1">
    <location>
        <begin position="7"/>
        <end position="17"/>
    </location>
</feature>
<dbReference type="Proteomes" id="UP000320762">
    <property type="component" value="Unassembled WGS sequence"/>
</dbReference>
<feature type="non-terminal residue" evidence="2">
    <location>
        <position position="1"/>
    </location>
</feature>
<evidence type="ECO:0000256" key="1">
    <source>
        <dbReference type="SAM" id="MobiDB-lite"/>
    </source>
</evidence>
<evidence type="ECO:0000313" key="2">
    <source>
        <dbReference type="EMBL" id="TRM58548.1"/>
    </source>
</evidence>
<sequence>RRVSQKACREPTEETHRREWRRCAPPPCAASGRAVVSVVPHPGAASSAAPSSRPLSKTSVKIYHATAAVTRAIDARLSQVLRKEQHTGFLPRSGDKERRVAGDVLGTRCRGIQRHLRHTAYTASDMWRPIERRQREVATARTVEHSLGMALSVVVDGGEEGRRTIRTAGASGRKGA</sequence>
<feature type="region of interest" description="Disordered" evidence="1">
    <location>
        <begin position="1"/>
        <end position="26"/>
    </location>
</feature>
<name>A0A550C1A5_9AGAR</name>
<keyword evidence="3" id="KW-1185">Reference proteome</keyword>
<gene>
    <name evidence="2" type="ORF">BD626DRAFT_511498</name>
</gene>
<organism evidence="2 3">
    <name type="scientific">Schizophyllum amplum</name>
    <dbReference type="NCBI Taxonomy" id="97359"/>
    <lineage>
        <taxon>Eukaryota</taxon>
        <taxon>Fungi</taxon>
        <taxon>Dikarya</taxon>
        <taxon>Basidiomycota</taxon>
        <taxon>Agaricomycotina</taxon>
        <taxon>Agaricomycetes</taxon>
        <taxon>Agaricomycetidae</taxon>
        <taxon>Agaricales</taxon>
        <taxon>Schizophyllaceae</taxon>
        <taxon>Schizophyllum</taxon>
    </lineage>
</organism>
<comment type="caution">
    <text evidence="2">The sequence shown here is derived from an EMBL/GenBank/DDBJ whole genome shotgun (WGS) entry which is preliminary data.</text>
</comment>
<dbReference type="EMBL" id="VDMD01000035">
    <property type="protein sequence ID" value="TRM58548.1"/>
    <property type="molecule type" value="Genomic_DNA"/>
</dbReference>
<reference evidence="2 3" key="1">
    <citation type="journal article" date="2019" name="New Phytol.">
        <title>Comparative genomics reveals unique wood-decay strategies and fruiting body development in the Schizophyllaceae.</title>
        <authorList>
            <person name="Almasi E."/>
            <person name="Sahu N."/>
            <person name="Krizsan K."/>
            <person name="Balint B."/>
            <person name="Kovacs G.M."/>
            <person name="Kiss B."/>
            <person name="Cseklye J."/>
            <person name="Drula E."/>
            <person name="Henrissat B."/>
            <person name="Nagy I."/>
            <person name="Chovatia M."/>
            <person name="Adam C."/>
            <person name="LaButti K."/>
            <person name="Lipzen A."/>
            <person name="Riley R."/>
            <person name="Grigoriev I.V."/>
            <person name="Nagy L.G."/>
        </authorList>
    </citation>
    <scope>NUCLEOTIDE SEQUENCE [LARGE SCALE GENOMIC DNA]</scope>
    <source>
        <strain evidence="2 3">NL-1724</strain>
    </source>
</reference>
<accession>A0A550C1A5</accession>
<proteinExistence type="predicted"/>
<dbReference type="AlphaFoldDB" id="A0A550C1A5"/>
<protein>
    <submittedName>
        <fullName evidence="2">Uncharacterized protein</fullName>
    </submittedName>
</protein>
<evidence type="ECO:0000313" key="3">
    <source>
        <dbReference type="Proteomes" id="UP000320762"/>
    </source>
</evidence>